<evidence type="ECO:0000313" key="4">
    <source>
        <dbReference type="Proteomes" id="UP000273898"/>
    </source>
</evidence>
<keyword evidence="1" id="KW-1133">Transmembrane helix</keyword>
<protein>
    <submittedName>
        <fullName evidence="2">Uncharacterized protein</fullName>
    </submittedName>
</protein>
<reference evidence="3 5" key="2">
    <citation type="submission" date="2019-03" db="EMBL/GenBank/DDBJ databases">
        <authorList>
            <person name="He R.-H."/>
        </authorList>
    </citation>
    <scope>NUCLEOTIDE SEQUENCE [LARGE SCALE GENOMIC DNA]</scope>
    <source>
        <strain evidence="3 5">DSM 19624</strain>
    </source>
</reference>
<dbReference type="Proteomes" id="UP000297429">
    <property type="component" value="Unassembled WGS sequence"/>
</dbReference>
<dbReference type="EMBL" id="SOPX01000001">
    <property type="protein sequence ID" value="TFB32862.1"/>
    <property type="molecule type" value="Genomic_DNA"/>
</dbReference>
<dbReference type="NCBIfam" id="NF047658">
    <property type="entry name" value="HYC_CC_PP"/>
    <property type="match status" value="1"/>
</dbReference>
<sequence length="153" mass="17238">MKFSKEITALFDNFCFTFVLMKLKQKIALSLAVFYAVSVMGLALSLHFCGGKLENVKLFSNEISCKFCKDIPAEKKDDGCCKNTQVTVKVKDSHHAEAQLQMPKLFSIQLFLHPPVLAFLSSIDPKFFSKISNKAPPLSSRIALHIFNCIFRN</sequence>
<gene>
    <name evidence="2" type="ORF">BCL90_3662</name>
    <name evidence="3" type="ORF">E3V97_02140</name>
</gene>
<keyword evidence="1" id="KW-0472">Membrane</keyword>
<evidence type="ECO:0000313" key="2">
    <source>
        <dbReference type="EMBL" id="RLJ73505.1"/>
    </source>
</evidence>
<dbReference type="Proteomes" id="UP000273898">
    <property type="component" value="Unassembled WGS sequence"/>
</dbReference>
<proteinExistence type="predicted"/>
<keyword evidence="1" id="KW-0812">Transmembrane</keyword>
<dbReference type="RefSeq" id="WP_121285292.1">
    <property type="nucleotide sequence ID" value="NZ_RCCK01000013.1"/>
</dbReference>
<dbReference type="InterPro" id="IPR058060">
    <property type="entry name" value="HYC_CC_PP"/>
</dbReference>
<dbReference type="EMBL" id="RCCK01000013">
    <property type="protein sequence ID" value="RLJ73505.1"/>
    <property type="molecule type" value="Genomic_DNA"/>
</dbReference>
<dbReference type="OrthoDB" id="795045at2"/>
<evidence type="ECO:0000313" key="5">
    <source>
        <dbReference type="Proteomes" id="UP000297429"/>
    </source>
</evidence>
<keyword evidence="5" id="KW-1185">Reference proteome</keyword>
<evidence type="ECO:0000256" key="1">
    <source>
        <dbReference type="SAM" id="Phobius"/>
    </source>
</evidence>
<feature type="transmembrane region" description="Helical" evidence="1">
    <location>
        <begin position="27"/>
        <end position="48"/>
    </location>
</feature>
<accession>A0A497XUU9</accession>
<dbReference type="AlphaFoldDB" id="A0A497XUU9"/>
<dbReference type="Pfam" id="PF26622">
    <property type="entry name" value="DUF8199"/>
    <property type="match status" value="1"/>
</dbReference>
<name>A0A497XUU9_9SPHI</name>
<comment type="caution">
    <text evidence="2">The sequence shown here is derived from an EMBL/GenBank/DDBJ whole genome shotgun (WGS) entry which is preliminary data.</text>
</comment>
<reference evidence="2 4" key="1">
    <citation type="submission" date="2018-10" db="EMBL/GenBank/DDBJ databases">
        <title>Genomic Encyclopedia of Archaeal and Bacterial Type Strains, Phase II (KMG-II): from individual species to whole genera.</title>
        <authorList>
            <person name="Goeker M."/>
        </authorList>
    </citation>
    <scope>NUCLEOTIDE SEQUENCE [LARGE SCALE GENOMIC DNA]</scope>
    <source>
        <strain evidence="2 4">DSM 19624</strain>
    </source>
</reference>
<evidence type="ECO:0000313" key="3">
    <source>
        <dbReference type="EMBL" id="TFB32862.1"/>
    </source>
</evidence>
<organism evidence="2 4">
    <name type="scientific">Pedobacter alluvionis</name>
    <dbReference type="NCBI Taxonomy" id="475253"/>
    <lineage>
        <taxon>Bacteria</taxon>
        <taxon>Pseudomonadati</taxon>
        <taxon>Bacteroidota</taxon>
        <taxon>Sphingobacteriia</taxon>
        <taxon>Sphingobacteriales</taxon>
        <taxon>Sphingobacteriaceae</taxon>
        <taxon>Pedobacter</taxon>
    </lineage>
</organism>
<dbReference type="InterPro" id="IPR058512">
    <property type="entry name" value="DUF8199"/>
</dbReference>